<evidence type="ECO:0000256" key="6">
    <source>
        <dbReference type="SAM" id="Phobius"/>
    </source>
</evidence>
<reference evidence="7 8" key="1">
    <citation type="journal article" date="2023" name="Plants (Basel)">
        <title>Bridging the Gap: Combining Genomics and Transcriptomics Approaches to Understand Stylosanthes scabra, an Orphan Legume from the Brazilian Caatinga.</title>
        <authorList>
            <person name="Ferreira-Neto J.R.C."/>
            <person name="da Silva M.D."/>
            <person name="Binneck E."/>
            <person name="de Melo N.F."/>
            <person name="da Silva R.H."/>
            <person name="de Melo A.L.T.M."/>
            <person name="Pandolfi V."/>
            <person name="Bustamante F.O."/>
            <person name="Brasileiro-Vidal A.C."/>
            <person name="Benko-Iseppon A.M."/>
        </authorList>
    </citation>
    <scope>NUCLEOTIDE SEQUENCE [LARGE SCALE GENOMIC DNA]</scope>
    <source>
        <tissue evidence="7">Leaves</tissue>
    </source>
</reference>
<organism evidence="7 8">
    <name type="scientific">Stylosanthes scabra</name>
    <dbReference type="NCBI Taxonomy" id="79078"/>
    <lineage>
        <taxon>Eukaryota</taxon>
        <taxon>Viridiplantae</taxon>
        <taxon>Streptophyta</taxon>
        <taxon>Embryophyta</taxon>
        <taxon>Tracheophyta</taxon>
        <taxon>Spermatophyta</taxon>
        <taxon>Magnoliopsida</taxon>
        <taxon>eudicotyledons</taxon>
        <taxon>Gunneridae</taxon>
        <taxon>Pentapetalae</taxon>
        <taxon>rosids</taxon>
        <taxon>fabids</taxon>
        <taxon>Fabales</taxon>
        <taxon>Fabaceae</taxon>
        <taxon>Papilionoideae</taxon>
        <taxon>50 kb inversion clade</taxon>
        <taxon>dalbergioids sensu lato</taxon>
        <taxon>Dalbergieae</taxon>
        <taxon>Pterocarpus clade</taxon>
        <taxon>Stylosanthes</taxon>
    </lineage>
</organism>
<dbReference type="Proteomes" id="UP001341840">
    <property type="component" value="Unassembled WGS sequence"/>
</dbReference>
<keyword evidence="6" id="KW-0472">Membrane</keyword>
<evidence type="ECO:0000313" key="7">
    <source>
        <dbReference type="EMBL" id="MED6192803.1"/>
    </source>
</evidence>
<evidence type="ECO:0000313" key="8">
    <source>
        <dbReference type="Proteomes" id="UP001341840"/>
    </source>
</evidence>
<protein>
    <submittedName>
        <fullName evidence="7">Uncharacterized protein</fullName>
    </submittedName>
</protein>
<evidence type="ECO:0000256" key="4">
    <source>
        <dbReference type="ARBA" id="ARBA00023004"/>
    </source>
</evidence>
<keyword evidence="3" id="KW-0560">Oxidoreductase</keyword>
<keyword evidence="2" id="KW-0479">Metal-binding</keyword>
<dbReference type="Gene3D" id="1.10.630.10">
    <property type="entry name" value="Cytochrome P450"/>
    <property type="match status" value="1"/>
</dbReference>
<dbReference type="SUPFAM" id="SSF48264">
    <property type="entry name" value="Cytochrome P450"/>
    <property type="match status" value="1"/>
</dbReference>
<feature type="transmembrane region" description="Helical" evidence="6">
    <location>
        <begin position="6"/>
        <end position="24"/>
    </location>
</feature>
<dbReference type="PANTHER" id="PTHR47947">
    <property type="entry name" value="CYTOCHROME P450 82C3-RELATED"/>
    <property type="match status" value="1"/>
</dbReference>
<keyword evidence="6" id="KW-1133">Transmembrane helix</keyword>
<evidence type="ECO:0000256" key="3">
    <source>
        <dbReference type="ARBA" id="ARBA00023002"/>
    </source>
</evidence>
<dbReference type="PANTHER" id="PTHR47947:SF39">
    <property type="entry name" value="CYTOCHROME P450"/>
    <property type="match status" value="1"/>
</dbReference>
<evidence type="ECO:0000256" key="1">
    <source>
        <dbReference type="ARBA" id="ARBA00022617"/>
    </source>
</evidence>
<evidence type="ECO:0000256" key="2">
    <source>
        <dbReference type="ARBA" id="ARBA00022723"/>
    </source>
</evidence>
<keyword evidence="5" id="KW-0503">Monooxygenase</keyword>
<proteinExistence type="predicted"/>
<dbReference type="InterPro" id="IPR001128">
    <property type="entry name" value="Cyt_P450"/>
</dbReference>
<gene>
    <name evidence="7" type="ORF">PIB30_013433</name>
</gene>
<comment type="caution">
    <text evidence="7">The sequence shown here is derived from an EMBL/GenBank/DDBJ whole genome shotgun (WGS) entry which is preliminary data.</text>
</comment>
<dbReference type="InterPro" id="IPR036396">
    <property type="entry name" value="Cyt_P450_sf"/>
</dbReference>
<name>A0ABU6X891_9FABA</name>
<keyword evidence="1" id="KW-0349">Heme</keyword>
<dbReference type="InterPro" id="IPR050651">
    <property type="entry name" value="Plant_Cytochrome_P450_Monoox"/>
</dbReference>
<dbReference type="Pfam" id="PF00067">
    <property type="entry name" value="p450"/>
    <property type="match status" value="1"/>
</dbReference>
<keyword evidence="4" id="KW-0408">Iron</keyword>
<keyword evidence="6" id="KW-0812">Transmembrane</keyword>
<sequence>MIHAIVAAVAGILIISYYFTKRAIPPDDRRRPPMAAGGWLLIGHLHLLGGGSGQPPYVTLGDLADKYGAIFSIRIGVHAAVVVSSWELAKECFTTLDVIVSSRPKFTAAKILAHDYINFGFAPYGDFWREMRKITASELLSPRRFEMLRGVRDSEVEASVKEVYRKCVEKKKMVIWWWWWR</sequence>
<evidence type="ECO:0000256" key="5">
    <source>
        <dbReference type="ARBA" id="ARBA00023033"/>
    </source>
</evidence>
<keyword evidence="8" id="KW-1185">Reference proteome</keyword>
<accession>A0ABU6X891</accession>
<dbReference type="EMBL" id="JASCZI010211483">
    <property type="protein sequence ID" value="MED6192803.1"/>
    <property type="molecule type" value="Genomic_DNA"/>
</dbReference>